<sequence>MVINCVGKTFEIMAWNYPDNFTLLEAGKLASKIGYRVAKREFKRDWEKYKKGHQKRKAARAIKKKKAKEIKYGKNKDLKENIVQQASNPEKQKEQPKRKRAWYQVLSWSVDDLDDYLKNNPQPPENPIKAMVKSWFEKEPTKLPPRIWMLNKDSSQEFSDSTINRKTLTSDTDAKVIEPEAVDGINGNDHCNSDSSLLAMEALVSLDYISNSSTYSINVKNLQSVTSEKWSIFRSLKKCTSSSTQKINEEQDSSRSKSRWRNFLGKLKIRTSKRSNVLTELSLQSCDRSYEDPKSYQHNKFDFKSSSVPFTSDDEKLFSHKSPSCRGESTTQTEPIGSRELTPGYNPKKVAQTQKTENQCLDLVCSDNKTANVCSASKDLIAGNNELVSKQLICGDNSNIATNIVSNNASNNAADKLSIDDYMKFSCTKNCENLTSYCENILDQKYMIESDSNISAELQKLFKTLDDEIEYYSENLKKDCNNISISEFDISVVKPLNIEQLSINEEASICTEKLKIVEAKVGNSVSENGEISRPNTNTSANSEHNPEQADLQDNVSQEFIRNSIGNEQVSTESSIQKQQIDRGTPSVMQLFSNFVENSINQLKKRADFTQNKGNWEGDLGTLPEQLPNSIEKVCVDNLKQQQQQQQVDLTGNTIESINSSSTSNVFVSAKGTTKVGSDTVVSGSSDHPLNGAKQSADEKTEVMTNVSHECSANESKLNANGNIGLGNAITSIFNETCNKLSSMTFPVLFKKPLQDEPSFTISEIDDKENRECDVITEEKRAEIQEQIKKSTAEFNIFLKEKTKPLEKYENLSYCLPNVIDESKLHPRIQAYQNDNNGFNNENVGYFTLLVASDREWEKERLKKEEATNSLPIQHCTLDGLDKGIQQGLNSYTSSNVVSPNKRIISSCKEKKEVPECLLEGIKEVDNIIQLQEPLIERKVSEITNESYKSVPSTKSVSFKADCSIHSVSKSKSCTAGTSKSIKGPTDHAAKPLKSCLKKSFISPVSLDNKVNEQSSKEVGVASENVGVISVTSFHDKLPDQFDDVNHRDSRAISKVPSGNCSVDHLPLDPEVVNKVPPGEYDSAVGTNKQLYNEPCSKQDSFRIVESLKIKKNTPPPPPPHGQLKKKPPPPPPQGQLKKKPPPPPPQGQLKKKPSPLPQPVTVTGCFPSEREYPICTGEQQSTPNKVDDECVTVNSLCSQNFSSKIVDCDEHKYDSVANDSSPDSIIDHPIANLNGLTPEESFDSETESIDYTYELDEFEIALPEWVREKRATKGESKLVKKLDHRLIKSQVDKNGVFVFGTPHYHDACPVWVVGPHSRLISEKEKANNKPIYKKKLPKRLKRIRKRIVWHRNRIAKSYSSQPHIRYRVIENAADNPYLAEGEHTFDAGYKKVGVNMYDFDMDEWLQSEQDVDAGDVVKVVPVANLDVNQERFWISLFSDLKTFAKIELNIKQKRPRFLLAVDECEIDQDKCIVDDMKIRGCSYLADEPKDEILLEKLLDDFYLEDFDPLAALKNGFMTKSEAERIMKVQELKKRGLKDTPEFEFLNDIIGETEEMVYSFDKNMPIEDAVAYATKVKSLAIVECRERHKLKLPPIDSEGVVVKFIKNMDKVLANVDTEITEFYIKGDLYDIALEEIVRDVQKGIRRKKMEEYRKRYEWRKKILWDV</sequence>
<evidence type="ECO:0000313" key="4">
    <source>
        <dbReference type="Proteomes" id="UP000002428"/>
    </source>
</evidence>
<organism evidence="3 4">
    <name type="scientific">Candida glabrata (strain ATCC 2001 / BCRC 20586 / JCM 3761 / NBRC 0622 / NRRL Y-65 / CBS 138)</name>
    <name type="common">Yeast</name>
    <name type="synonym">Nakaseomyces glabratus</name>
    <dbReference type="NCBI Taxonomy" id="284593"/>
    <lineage>
        <taxon>Eukaryota</taxon>
        <taxon>Fungi</taxon>
        <taxon>Dikarya</taxon>
        <taxon>Ascomycota</taxon>
        <taxon>Saccharomycotina</taxon>
        <taxon>Saccharomycetes</taxon>
        <taxon>Saccharomycetales</taxon>
        <taxon>Saccharomycetaceae</taxon>
        <taxon>Nakaseomyces</taxon>
    </lineage>
</organism>
<dbReference type="CGD" id="CAL0136915">
    <property type="gene designation" value="CAGL0M10395g"/>
</dbReference>
<feature type="region of interest" description="Disordered" evidence="1">
    <location>
        <begin position="526"/>
        <end position="551"/>
    </location>
</feature>
<feature type="region of interest" description="Disordered" evidence="1">
    <location>
        <begin position="1055"/>
        <end position="1097"/>
    </location>
</feature>
<name>Q6FIZ5_CANGA</name>
<dbReference type="InParanoid" id="Q6FIZ5"/>
<protein>
    <submittedName>
        <fullName evidence="3">Uncharacterized protein</fullName>
    </submittedName>
</protein>
<feature type="region of interest" description="Disordered" evidence="1">
    <location>
        <begin position="1109"/>
        <end position="1163"/>
    </location>
</feature>
<keyword evidence="4" id="KW-1185">Reference proteome</keyword>
<feature type="compositionally biased region" description="Polar residues" evidence="1">
    <location>
        <begin position="1084"/>
        <end position="1097"/>
    </location>
</feature>
<dbReference type="HOGENOM" id="CLU_241997_0_0_1"/>
<evidence type="ECO:0000256" key="1">
    <source>
        <dbReference type="SAM" id="MobiDB-lite"/>
    </source>
</evidence>
<evidence type="ECO:0000313" key="2">
    <source>
        <dbReference type="CGD" id="CAL0136915"/>
    </source>
</evidence>
<accession>Q6FIZ5</accession>
<dbReference type="RefSeq" id="XP_449799.1">
    <property type="nucleotide sequence ID" value="XM_449799.1"/>
</dbReference>
<evidence type="ECO:0000313" key="3">
    <source>
        <dbReference type="EMBL" id="CAG62777.1"/>
    </source>
</evidence>
<proteinExistence type="predicted"/>
<feature type="region of interest" description="Disordered" evidence="1">
    <location>
        <begin position="318"/>
        <end position="345"/>
    </location>
</feature>
<gene>
    <name evidence="2 3" type="ordered locus">CAGL0M10395g</name>
</gene>
<dbReference type="EMBL" id="CR380959">
    <property type="protein sequence ID" value="CAG62777.1"/>
    <property type="molecule type" value="Genomic_DNA"/>
</dbReference>
<feature type="compositionally biased region" description="Polar residues" evidence="1">
    <location>
        <begin position="526"/>
        <end position="543"/>
    </location>
</feature>
<dbReference type="STRING" id="284593.Q6FIZ5"/>
<dbReference type="KEGG" id="cgr:2891363"/>
<feature type="region of interest" description="Disordered" evidence="1">
    <location>
        <begin position="678"/>
        <end position="697"/>
    </location>
</feature>
<dbReference type="Proteomes" id="UP000002428">
    <property type="component" value="Chromosome M"/>
</dbReference>
<dbReference type="VEuPathDB" id="FungiDB:CAGL0M10395g"/>
<reference evidence="3 4" key="1">
    <citation type="journal article" date="2004" name="Nature">
        <title>Genome evolution in yeasts.</title>
        <authorList>
            <consortium name="Genolevures"/>
            <person name="Dujon B."/>
            <person name="Sherman D."/>
            <person name="Fischer G."/>
            <person name="Durrens P."/>
            <person name="Casaregola S."/>
            <person name="Lafontaine I."/>
            <person name="de Montigny J."/>
            <person name="Marck C."/>
            <person name="Neuveglise C."/>
            <person name="Talla E."/>
            <person name="Goffard N."/>
            <person name="Frangeul L."/>
            <person name="Aigle M."/>
            <person name="Anthouard V."/>
            <person name="Babour A."/>
            <person name="Barbe V."/>
            <person name="Barnay S."/>
            <person name="Blanchin S."/>
            <person name="Beckerich J.M."/>
            <person name="Beyne E."/>
            <person name="Bleykasten C."/>
            <person name="Boisrame A."/>
            <person name="Boyer J."/>
            <person name="Cattolico L."/>
            <person name="Confanioleri F."/>
            <person name="de Daruvar A."/>
            <person name="Despons L."/>
            <person name="Fabre E."/>
            <person name="Fairhead C."/>
            <person name="Ferry-Dumazet H."/>
            <person name="Groppi A."/>
            <person name="Hantraye F."/>
            <person name="Hennequin C."/>
            <person name="Jauniaux N."/>
            <person name="Joyet P."/>
            <person name="Kachouri R."/>
            <person name="Kerrest A."/>
            <person name="Koszul R."/>
            <person name="Lemaire M."/>
            <person name="Lesur I."/>
            <person name="Ma L."/>
            <person name="Muller H."/>
            <person name="Nicaud J.M."/>
            <person name="Nikolski M."/>
            <person name="Oztas S."/>
            <person name="Ozier-Kalogeropoulos O."/>
            <person name="Pellenz S."/>
            <person name="Potier S."/>
            <person name="Richard G.F."/>
            <person name="Straub M.L."/>
            <person name="Suleau A."/>
            <person name="Swennene D."/>
            <person name="Tekaia F."/>
            <person name="Wesolowski-Louvel M."/>
            <person name="Westhof E."/>
            <person name="Wirth B."/>
            <person name="Zeniou-Meyer M."/>
            <person name="Zivanovic I."/>
            <person name="Bolotin-Fukuhara M."/>
            <person name="Thierry A."/>
            <person name="Bouchier C."/>
            <person name="Caudron B."/>
            <person name="Scarpelli C."/>
            <person name="Gaillardin C."/>
            <person name="Weissenbach J."/>
            <person name="Wincker P."/>
            <person name="Souciet J.L."/>
        </authorList>
    </citation>
    <scope>NUCLEOTIDE SEQUENCE [LARGE SCALE GENOMIC DNA]</scope>
    <source>
        <strain evidence="4">ATCC 2001 / BCRC 20586 / JCM 3761 / NBRC 0622 / NRRL Y-65 / CBS 138</strain>
    </source>
</reference>